<dbReference type="Proteomes" id="UP000483362">
    <property type="component" value="Unassembled WGS sequence"/>
</dbReference>
<accession>A0A6L5XBQ3</accession>
<evidence type="ECO:0000313" key="2">
    <source>
        <dbReference type="Proteomes" id="UP000483362"/>
    </source>
</evidence>
<gene>
    <name evidence="1" type="ORF">FYJ29_04070</name>
</gene>
<dbReference type="EMBL" id="VULT01000005">
    <property type="protein sequence ID" value="MSS16945.1"/>
    <property type="molecule type" value="Genomic_DNA"/>
</dbReference>
<protein>
    <recommendedName>
        <fullName evidence="3">GLUG domain-containing protein</fullName>
    </recommendedName>
</protein>
<keyword evidence="2" id="KW-1185">Reference proteome</keyword>
<evidence type="ECO:0000313" key="1">
    <source>
        <dbReference type="EMBL" id="MSS16945.1"/>
    </source>
</evidence>
<proteinExistence type="predicted"/>
<dbReference type="Gene3D" id="2.160.20.110">
    <property type="match status" value="4"/>
</dbReference>
<reference evidence="1 2" key="1">
    <citation type="submission" date="2019-08" db="EMBL/GenBank/DDBJ databases">
        <title>In-depth cultivation of the pig gut microbiome towards novel bacterial diversity and tailored functional studies.</title>
        <authorList>
            <person name="Wylensek D."/>
            <person name="Hitch T.C.A."/>
            <person name="Clavel T."/>
        </authorList>
    </citation>
    <scope>NUCLEOTIDE SEQUENCE [LARGE SCALE GENOMIC DNA]</scope>
    <source>
        <strain evidence="1 2">Oil-RF-744-WCA-WT-10</strain>
    </source>
</reference>
<organism evidence="1 2">
    <name type="scientific">Sodaliphilus pleomorphus</name>
    <dbReference type="NCBI Taxonomy" id="2606626"/>
    <lineage>
        <taxon>Bacteria</taxon>
        <taxon>Pseudomonadati</taxon>
        <taxon>Bacteroidota</taxon>
        <taxon>Bacteroidia</taxon>
        <taxon>Bacteroidales</taxon>
        <taxon>Muribaculaceae</taxon>
        <taxon>Sodaliphilus</taxon>
    </lineage>
</organism>
<comment type="caution">
    <text evidence="1">The sequence shown here is derived from an EMBL/GenBank/DDBJ whole genome shotgun (WGS) entry which is preliminary data.</text>
</comment>
<evidence type="ECO:0008006" key="3">
    <source>
        <dbReference type="Google" id="ProtNLM"/>
    </source>
</evidence>
<dbReference type="RefSeq" id="WP_154327647.1">
    <property type="nucleotide sequence ID" value="NZ_CP045696.1"/>
</dbReference>
<sequence length="1693" mass="173388">MMFFSVFASLAQDVSGWSGSGTASNPYQLATRADLELLATRVNAYNVSNGGTEASPMYRAYKGLYFKLTGDIDLLDSVFEPIGNSYNHAFAGTLDGGGYTIKRLNVSRKGYAGLFGNVDTVGVVKNLTLDNATVVSESYFAGIVAGLCKGTLQDVHVAGSRVGCYTAAVGGLGGSLGTVKNCSVENTTVIGLSGFVGAIAGEIEHGSMETTWATGCTVDGGGTQGMPVGGLVGNLFNSTAVGCYFTGTVDGTYAVNGNRSTNLLVGGLFGRATVSMVNRCFAKALVKGLYGQAHVGGLVGEMLGGYLRYSYATGHVDCAASPYVGGLTGYVNLFKSGSTVYQPEVLSCYTAGTINCSTYQYDTSTGMRELFGTVDTAATLTATSVYYDNQMADLGSQQHGVSTATLTSAAGPEGFPAAYWSLAAGSYPRVKGLQDTEAACYSASAIHFYGVNSLGNVARNAGLTALGNTKFELKHGGTCCTLTPDSLVLNGTFGTDTLLMLNGVDTMEYALKIAPVAFEGEGTQASPYLLKTKADMVALSRITTDEQVFFPGTYFKIVNDIDMEHSADFKGICNLPNDVNARFAGVLDGDGHTLHNLALTSYVKWKTEPTSHFGDGTGTPLTGTGGCTLYGGIVGRLETTGVVKNLTVASDATIQFFASSGTFVGDNYGTVENCRNYAEVTGLSNGIGGIVGRNNKGGTVKDCFNAGNVSSGYQNVGGIVGNCAGTVDNCMNTGSVTTRQLSLLNTRSHMYAGGIVGQATGMVMRNCLNTGTVTAVKSNAGGLAGSLGKSSSGDGNNDIYTSMSYGTVYSGDPALVGGLGGSTGTQGKISACWDAQIAPLKASANADLDGALGLLTQQLTSGTALEGYDSSVWDFAAGSYPTLKTFAAEATAAASRQVIVNIDAQQNAMALASDATLAAPQGTTWALAQGTAFSIDGSTLKVPVKPAAVALDTLVATAGAYVKTIALLTPYELALNGAGTQASPYLIANARDWNAVARYMVDCKTDLAGKYLKVMNDIDFTDSTLVSMGYDKVNYLQGDLDGAGHTIRGFKFSPTATAQGVITVVGNKAVVHDLTIEGAVQTTQTYTGGFVGTVLGKMQRCVNKIAVTSTRTGVGGFAAYVGATAQLEDCYNRAPVTGASGTVGGFAASVLEGASLVRCGNEGKVTNQGTQSYTGGFTALSLPATYTSVYNTGDVVNEKSTSSTYAAGLIGSASSGKSHYVLKGCYNTGSVTAKGNLAGLVAGGSSSRYVMVMDSCYNTGAITSASTGSTSSAPTAGLQSYYSSGSSYTHCWNTGAITSEKNMYVAGLLGMRTSNGSSASDAVTIDNCYNTGSIVAGKGTAAGITTTTNGYTVITHCYNAGNISGLDALGGIVSLMSGGNDTIAHCWNEGNITAAVCRAGGIQAYGMATGAITHCFNVGDIATTSTEKGTSVAKSGFCIGGLAGASGAVFTACYNAGKVTGASQVGGLVGVPYPSRTAFYNCYNAGELVADADTCGAIIGVNPANSRVWDDGNVASSVYYTTDYGTYGNVVGTGLSMRNLCTADLGGDFKSLGDYMLPVLVECGTLQPAVFYAAAVCVQEGDTYSTVTGNFNVGAPAGLVWTPSVTDVAVDGNRATFASTYNGEVVMTATWGPYTKQVKLSCTNATGVASVTGSRAATVVGRYNLQGQPVDAGCQGVQLVRYSDGTTRKVIVK</sequence>
<name>A0A6L5XBQ3_9BACT</name>